<dbReference type="PANTHER" id="PTHR11647:SF1">
    <property type="entry name" value="COLLAPSIN RESPONSE MEDIATOR PROTEIN"/>
    <property type="match status" value="1"/>
</dbReference>
<feature type="binding site" evidence="4">
    <location>
        <position position="221"/>
    </location>
    <ligand>
        <name>Zn(2+)</name>
        <dbReference type="ChEBI" id="CHEBI:29105"/>
        <label>2</label>
        <note>catalytic</note>
    </ligand>
</feature>
<dbReference type="InterPro" id="IPR032466">
    <property type="entry name" value="Metal_Hydrolase"/>
</dbReference>
<feature type="binding site" evidence="4">
    <location>
        <position position="60"/>
    </location>
    <ligand>
        <name>Zn(2+)</name>
        <dbReference type="ChEBI" id="CHEBI:29105"/>
        <label>1</label>
        <note>catalytic</note>
    </ligand>
</feature>
<dbReference type="STRING" id="28234.SAMN04488588_1897"/>
<dbReference type="PANTHER" id="PTHR11647">
    <property type="entry name" value="HYDRANTOINASE/DIHYDROPYRIMIDINASE FAMILY MEMBER"/>
    <property type="match status" value="1"/>
</dbReference>
<evidence type="ECO:0000313" key="7">
    <source>
        <dbReference type="Proteomes" id="UP000199322"/>
    </source>
</evidence>
<dbReference type="GO" id="GO:0008237">
    <property type="term" value="F:metallopeptidase activity"/>
    <property type="evidence" value="ECO:0007669"/>
    <property type="project" value="UniProtKB-KW"/>
</dbReference>
<comment type="similarity">
    <text evidence="1">Belongs to the peptidase M38 family.</text>
</comment>
<evidence type="ECO:0000313" key="6">
    <source>
        <dbReference type="EMBL" id="SDC83496.1"/>
    </source>
</evidence>
<gene>
    <name evidence="6" type="ORF">SAMN04488588_1897</name>
</gene>
<dbReference type="Gene3D" id="3.20.20.140">
    <property type="entry name" value="Metal-dependent hydrolases"/>
    <property type="match status" value="1"/>
</dbReference>
<accession>A0A1G6PVF0</accession>
<dbReference type="NCBIfam" id="TIGR01975">
    <property type="entry name" value="isoAsp_dipep"/>
    <property type="match status" value="1"/>
</dbReference>
<feature type="binding site" evidence="3">
    <location>
        <position position="127"/>
    </location>
    <ligand>
        <name>substrate</name>
    </ligand>
</feature>
<dbReference type="PIRSF" id="PIRSF001238">
    <property type="entry name" value="IadA"/>
    <property type="match status" value="1"/>
</dbReference>
<evidence type="ECO:0000256" key="4">
    <source>
        <dbReference type="PIRSR" id="PIRSR001238-3"/>
    </source>
</evidence>
<evidence type="ECO:0000256" key="3">
    <source>
        <dbReference type="PIRSR" id="PIRSR001238-2"/>
    </source>
</evidence>
<feature type="binding site" evidence="4">
    <location>
        <position position="192"/>
    </location>
    <ligand>
        <name>Zn(2+)</name>
        <dbReference type="ChEBI" id="CHEBI:29105"/>
        <label>2</label>
        <note>catalytic</note>
    </ligand>
</feature>
<keyword evidence="1" id="KW-0482">Metalloprotease</keyword>
<dbReference type="Gene3D" id="2.30.40.10">
    <property type="entry name" value="Urease, subunit C, domain 1"/>
    <property type="match status" value="1"/>
</dbReference>
<name>A0A1G6PVF0_9BACT</name>
<keyword evidence="1" id="KW-0645">Protease</keyword>
<dbReference type="GO" id="GO:0006508">
    <property type="term" value="P:proteolysis"/>
    <property type="evidence" value="ECO:0007669"/>
    <property type="project" value="UniProtKB-KW"/>
</dbReference>
<evidence type="ECO:0000256" key="2">
    <source>
        <dbReference type="PIRSR" id="PIRSR001238-1"/>
    </source>
</evidence>
<feature type="binding site" evidence="3">
    <location>
        <begin position="65"/>
        <end position="67"/>
    </location>
    <ligand>
        <name>substrate</name>
    </ligand>
</feature>
<dbReference type="GO" id="GO:0046872">
    <property type="term" value="F:metal ion binding"/>
    <property type="evidence" value="ECO:0007669"/>
    <property type="project" value="UniProtKB-KW"/>
</dbReference>
<dbReference type="SUPFAM" id="SSF51556">
    <property type="entry name" value="Metallo-dependent hydrolases"/>
    <property type="match status" value="1"/>
</dbReference>
<dbReference type="Pfam" id="PF01979">
    <property type="entry name" value="Amidohydro_1"/>
    <property type="match status" value="1"/>
</dbReference>
<dbReference type="InterPro" id="IPR050378">
    <property type="entry name" value="Metallo-dep_Hydrolases_sf"/>
</dbReference>
<proteinExistence type="inferred from homology"/>
<keyword evidence="1" id="KW-0378">Hydrolase</keyword>
<dbReference type="SUPFAM" id="SSF51338">
    <property type="entry name" value="Composite domain of metallo-dependent hydrolases"/>
    <property type="match status" value="1"/>
</dbReference>
<dbReference type="GO" id="GO:0008798">
    <property type="term" value="F:beta-aspartyl-peptidase activity"/>
    <property type="evidence" value="ECO:0007669"/>
    <property type="project" value="InterPro"/>
</dbReference>
<keyword evidence="1 4" id="KW-0862">Zinc</keyword>
<dbReference type="EC" id="3.4.19.-" evidence="1"/>
<dbReference type="InterPro" id="IPR011059">
    <property type="entry name" value="Metal-dep_hydrolase_composite"/>
</dbReference>
<keyword evidence="1 4" id="KW-0479">Metal-binding</keyword>
<feature type="domain" description="Amidohydrolase-related" evidence="5">
    <location>
        <begin position="49"/>
        <end position="372"/>
    </location>
</feature>
<dbReference type="EMBL" id="FMYV01000009">
    <property type="protein sequence ID" value="SDC83496.1"/>
    <property type="molecule type" value="Genomic_DNA"/>
</dbReference>
<dbReference type="InterPro" id="IPR010229">
    <property type="entry name" value="Pept_M38_dipep"/>
</dbReference>
<dbReference type="Proteomes" id="UP000199322">
    <property type="component" value="Unassembled WGS sequence"/>
</dbReference>
<comment type="subcellular location">
    <subcellularLocation>
        <location evidence="1">Cytoplasm</location>
    </subcellularLocation>
</comment>
<feature type="active site" description="Proton acceptor" evidence="2">
    <location>
        <position position="282"/>
    </location>
</feature>
<reference evidence="6 7" key="1">
    <citation type="submission" date="2016-10" db="EMBL/GenBank/DDBJ databases">
        <authorList>
            <person name="de Groot N.N."/>
        </authorList>
    </citation>
    <scope>NUCLEOTIDE SEQUENCE [LARGE SCALE GENOMIC DNA]</scope>
    <source>
        <strain evidence="6 7">WG14</strain>
    </source>
</reference>
<feature type="binding site" evidence="3">
    <location>
        <position position="224"/>
    </location>
    <ligand>
        <name>substrate</name>
    </ligand>
</feature>
<feature type="binding site" evidence="4">
    <location>
        <position position="282"/>
    </location>
    <ligand>
        <name>Zn(2+)</name>
        <dbReference type="ChEBI" id="CHEBI:29105"/>
        <label>1</label>
        <note>catalytic</note>
    </ligand>
</feature>
<feature type="binding site" evidence="3">
    <location>
        <position position="96"/>
    </location>
    <ligand>
        <name>substrate</name>
    </ligand>
</feature>
<sequence length="387" mass="42312">MILIKNIQVYSPKFLGKKDILIAGNKFIAIDEDINIDYDTKIIDGRNLIAIPGLIDSHVHITGGGGEGGFNTRTPELNEIDMIKGGITTVIGTLGTDGISRTMEDLIAKAKSVKDNGFSCWVYTGNYHVPTITLTDSIEKDIMFIEEIIGVGELAISDHRSSYPSFYELKILATKARVAGMLSGKSGKVNVHVGGGKDLLKPILEVIKRTDIPIKQFIPTHMSRNEKILDSAIEFASLGGLIDITASSTKEIIDAGEKKCSKAVKYLLENKVPIDNISITSDGQGSLPVFDKEGNNIGLKVGKVKSVYEEIKDMVKSENIDLSTALKTATSNPADNLKLKNKGKIHKDFDADIILLDKKDLSINYYVANGRIMMENKDILYNPKVIV</sequence>
<evidence type="ECO:0000259" key="5">
    <source>
        <dbReference type="Pfam" id="PF01979"/>
    </source>
</evidence>
<evidence type="ECO:0000256" key="1">
    <source>
        <dbReference type="PIRNR" id="PIRNR001238"/>
    </source>
</evidence>
<protein>
    <recommendedName>
        <fullName evidence="1">Isoaspartyl dipeptidase</fullName>
        <ecNumber evidence="1">3.4.19.-</ecNumber>
    </recommendedName>
</protein>
<dbReference type="GO" id="GO:0016810">
    <property type="term" value="F:hydrolase activity, acting on carbon-nitrogen (but not peptide) bonds"/>
    <property type="evidence" value="ECO:0007669"/>
    <property type="project" value="InterPro"/>
</dbReference>
<feature type="binding site" evidence="3">
    <location>
        <position position="286"/>
    </location>
    <ligand>
        <name>substrate</name>
    </ligand>
</feature>
<comment type="PTM">
    <text evidence="1">Carboxylation allows a single lysine to coordinate two zinc ions.</text>
</comment>
<dbReference type="AlphaFoldDB" id="A0A1G6PVF0"/>
<dbReference type="GO" id="GO:0005737">
    <property type="term" value="C:cytoplasm"/>
    <property type="evidence" value="ECO:0007669"/>
    <property type="project" value="UniProtKB-SubCell"/>
</dbReference>
<feature type="binding site" evidence="3">
    <location>
        <position position="160"/>
    </location>
    <ligand>
        <name>substrate</name>
    </ligand>
</feature>
<comment type="cofactor">
    <cofactor evidence="1 4">
        <name>Zn(2+)</name>
        <dbReference type="ChEBI" id="CHEBI:29105"/>
    </cofactor>
    <text evidence="1 4">Binds 2 Zn(2+) ions per subunit.</text>
</comment>
<feature type="binding site" evidence="4">
    <location>
        <position position="58"/>
    </location>
    <ligand>
        <name>Zn(2+)</name>
        <dbReference type="ChEBI" id="CHEBI:29105"/>
        <label>1</label>
        <note>catalytic</note>
    </ligand>
</feature>
<comment type="function">
    <text evidence="1">Catalyzes the hydrolytic cleavage of a subset of L-isoaspartyl (L-beta-aspartyl) dipeptides. Used to degrade proteins damaged by L-isoaspartyl residues formation.</text>
</comment>
<dbReference type="InterPro" id="IPR006680">
    <property type="entry name" value="Amidohydro-rel"/>
</dbReference>
<organism evidence="6 7">
    <name type="scientific">Geotoga petraea</name>
    <dbReference type="NCBI Taxonomy" id="28234"/>
    <lineage>
        <taxon>Bacteria</taxon>
        <taxon>Thermotogati</taxon>
        <taxon>Thermotogota</taxon>
        <taxon>Thermotogae</taxon>
        <taxon>Petrotogales</taxon>
        <taxon>Petrotogaceae</taxon>
        <taxon>Geotoga</taxon>
    </lineage>
</organism>
<keyword evidence="7" id="KW-1185">Reference proteome</keyword>
<dbReference type="RefSeq" id="WP_091405273.1">
    <property type="nucleotide sequence ID" value="NZ_FMYV01000009.1"/>
</dbReference>